<reference evidence="10 11" key="1">
    <citation type="journal article" date="2011" name="PLoS ONE">
        <title>Haloquadratum walsbyi: limited diversity in a global pond.</title>
        <authorList>
            <person name="Dyall-Smith M."/>
            <person name="Pfeiffer F."/>
            <person name="Klee K."/>
            <person name="Palm P."/>
            <person name="Gross K."/>
            <person name="Schuster S.C."/>
            <person name="Rampp M."/>
            <person name="Oesterhelt D."/>
        </authorList>
    </citation>
    <scope>NUCLEOTIDE SEQUENCE [LARGE SCALE GENOMIC DNA]</scope>
    <source>
        <strain evidence="11">DSM 16854 / JCM 12705 / C23</strain>
        <plasmid evidence="11">Plasmid PL100</plasmid>
    </source>
</reference>
<evidence type="ECO:0000256" key="6">
    <source>
        <dbReference type="ARBA" id="ARBA00023125"/>
    </source>
</evidence>
<evidence type="ECO:0000256" key="8">
    <source>
        <dbReference type="RuleBase" id="RU362026"/>
    </source>
</evidence>
<sequence>MNTVNSIDALSVYWQSSEDMSIVEPESVQTVITSPPYWDLKDYGHEDQIGTTDESYEHYHDRMKTVWKECYDVLREDGTMWIVVDTVMERGDLQLLPYHIIQKAEEVGFVSQDLVTWYKPTAIAGMTDRNIVNKKEYIVYLSKNYDHKFCKSNIEDTKDDPAISGERPLGNLWRFPVKRGTIGQNSLHKAPYPQALVDRMVNISTEPDDTVLDPFLGSGTTALSALEHNRSCIGFEINQEFEDTISDRLDSVQQRDLTEF</sequence>
<dbReference type="GO" id="GO:0009307">
    <property type="term" value="P:DNA restriction-modification system"/>
    <property type="evidence" value="ECO:0007669"/>
    <property type="project" value="UniProtKB-KW"/>
</dbReference>
<dbReference type="PROSITE" id="PS00093">
    <property type="entry name" value="N4_MTASE"/>
    <property type="match status" value="1"/>
</dbReference>
<keyword evidence="4 8" id="KW-0949">S-adenosyl-L-methionine</keyword>
<organism evidence="10 11">
    <name type="scientific">Haloquadratum walsbyi (strain DSM 16854 / JCM 12705 / C23)</name>
    <dbReference type="NCBI Taxonomy" id="768065"/>
    <lineage>
        <taxon>Archaea</taxon>
        <taxon>Methanobacteriati</taxon>
        <taxon>Methanobacteriota</taxon>
        <taxon>Stenosarchaea group</taxon>
        <taxon>Halobacteria</taxon>
        <taxon>Halobacteriales</taxon>
        <taxon>Haloferacaceae</taxon>
        <taxon>Haloquadratum</taxon>
    </lineage>
</organism>
<comment type="catalytic activity">
    <reaction evidence="7 8">
        <text>a 2'-deoxycytidine in DNA + S-adenosyl-L-methionine = an N(4)-methyl-2'-deoxycytidine in DNA + S-adenosyl-L-homocysteine + H(+)</text>
        <dbReference type="Rhea" id="RHEA:16857"/>
        <dbReference type="Rhea" id="RHEA-COMP:11369"/>
        <dbReference type="Rhea" id="RHEA-COMP:13674"/>
        <dbReference type="ChEBI" id="CHEBI:15378"/>
        <dbReference type="ChEBI" id="CHEBI:57856"/>
        <dbReference type="ChEBI" id="CHEBI:59789"/>
        <dbReference type="ChEBI" id="CHEBI:85452"/>
        <dbReference type="ChEBI" id="CHEBI:137933"/>
        <dbReference type="EC" id="2.1.1.113"/>
    </reaction>
</comment>
<evidence type="ECO:0000256" key="3">
    <source>
        <dbReference type="ARBA" id="ARBA00022679"/>
    </source>
</evidence>
<evidence type="ECO:0000256" key="4">
    <source>
        <dbReference type="ARBA" id="ARBA00022691"/>
    </source>
</evidence>
<gene>
    <name evidence="10" type="ordered locus">Hqrw_5061</name>
</gene>
<dbReference type="KEGG" id="hwc:Hqrw_5061"/>
<dbReference type="InterPro" id="IPR017985">
    <property type="entry name" value="MeTrfase_CN4_CS"/>
</dbReference>
<accession>G0LNC8</accession>
<evidence type="ECO:0000256" key="2">
    <source>
        <dbReference type="ARBA" id="ARBA00022603"/>
    </source>
</evidence>
<dbReference type="SUPFAM" id="SSF53335">
    <property type="entry name" value="S-adenosyl-L-methionine-dependent methyltransferases"/>
    <property type="match status" value="1"/>
</dbReference>
<dbReference type="GO" id="GO:0003677">
    <property type="term" value="F:DNA binding"/>
    <property type="evidence" value="ECO:0007669"/>
    <property type="project" value="UniProtKB-KW"/>
</dbReference>
<dbReference type="EMBL" id="FR746100">
    <property type="protein sequence ID" value="CCC41934.1"/>
    <property type="molecule type" value="Genomic_DNA"/>
</dbReference>
<dbReference type="PRINTS" id="PR00508">
    <property type="entry name" value="S21N4MTFRASE"/>
</dbReference>
<evidence type="ECO:0000259" key="9">
    <source>
        <dbReference type="Pfam" id="PF01555"/>
    </source>
</evidence>
<dbReference type="Pfam" id="PF01555">
    <property type="entry name" value="N6_N4_Mtase"/>
    <property type="match status" value="1"/>
</dbReference>
<dbReference type="GO" id="GO:0032259">
    <property type="term" value="P:methylation"/>
    <property type="evidence" value="ECO:0007669"/>
    <property type="project" value="UniProtKB-KW"/>
</dbReference>
<geneLocation type="plasmid" evidence="10 11">
    <name>PL100</name>
</geneLocation>
<comment type="similarity">
    <text evidence="1">Belongs to the N(4)/N(6)-methyltransferase family. N(4) subfamily.</text>
</comment>
<keyword evidence="2 8" id="KW-0489">Methyltransferase</keyword>
<dbReference type="EC" id="2.1.1.113" evidence="8"/>
<keyword evidence="10" id="KW-0614">Plasmid</keyword>
<dbReference type="Proteomes" id="UP000007954">
    <property type="component" value="Plasmid PL100"/>
</dbReference>
<evidence type="ECO:0000256" key="7">
    <source>
        <dbReference type="ARBA" id="ARBA00049120"/>
    </source>
</evidence>
<evidence type="ECO:0000256" key="1">
    <source>
        <dbReference type="ARBA" id="ARBA00010203"/>
    </source>
</evidence>
<protein>
    <recommendedName>
        <fullName evidence="8">Type II methyltransferase</fullName>
        <ecNumber evidence="8">2.1.1.113</ecNumber>
    </recommendedName>
    <alternativeName>
        <fullName evidence="8">N-4 cytosine-specific methyltransferase</fullName>
    </alternativeName>
</protein>
<keyword evidence="6" id="KW-0238">DNA-binding</keyword>
<evidence type="ECO:0000313" key="11">
    <source>
        <dbReference type="Proteomes" id="UP000007954"/>
    </source>
</evidence>
<dbReference type="GO" id="GO:0008170">
    <property type="term" value="F:N-methyltransferase activity"/>
    <property type="evidence" value="ECO:0007669"/>
    <property type="project" value="InterPro"/>
</dbReference>
<dbReference type="OrthoDB" id="38200at2157"/>
<keyword evidence="5 8" id="KW-0680">Restriction system</keyword>
<proteinExistence type="inferred from homology"/>
<keyword evidence="3 10" id="KW-0808">Transferase</keyword>
<dbReference type="RefSeq" id="WP_014554924.1">
    <property type="nucleotide sequence ID" value="NC_017457.1"/>
</dbReference>
<dbReference type="AlphaFoldDB" id="G0LNC8"/>
<dbReference type="InterPro" id="IPR001091">
    <property type="entry name" value="RM_Methyltransferase"/>
</dbReference>
<dbReference type="HOGENOM" id="CLU_024927_5_1_2"/>
<name>G0LNC8_HALWC</name>
<feature type="domain" description="DNA methylase N-4/N-6" evidence="9">
    <location>
        <begin position="28"/>
        <end position="245"/>
    </location>
</feature>
<dbReference type="InterPro" id="IPR002941">
    <property type="entry name" value="DNA_methylase_N4/N6"/>
</dbReference>
<dbReference type="GeneID" id="12445565"/>
<dbReference type="GO" id="GO:0015667">
    <property type="term" value="F:site-specific DNA-methyltransferase (cytosine-N4-specific) activity"/>
    <property type="evidence" value="ECO:0007669"/>
    <property type="project" value="UniProtKB-EC"/>
</dbReference>
<evidence type="ECO:0000313" key="10">
    <source>
        <dbReference type="EMBL" id="CCC41934.1"/>
    </source>
</evidence>
<dbReference type="InterPro" id="IPR029063">
    <property type="entry name" value="SAM-dependent_MTases_sf"/>
</dbReference>
<dbReference type="Gene3D" id="3.40.50.150">
    <property type="entry name" value="Vaccinia Virus protein VP39"/>
    <property type="match status" value="1"/>
</dbReference>
<evidence type="ECO:0000256" key="5">
    <source>
        <dbReference type="ARBA" id="ARBA00022747"/>
    </source>
</evidence>